<keyword evidence="2" id="KW-0472">Membrane</keyword>
<evidence type="ECO:0000313" key="5">
    <source>
        <dbReference type="Proteomes" id="UP000637002"/>
    </source>
</evidence>
<feature type="transmembrane region" description="Helical" evidence="2">
    <location>
        <begin position="25"/>
        <end position="45"/>
    </location>
</feature>
<keyword evidence="2" id="KW-1133">Transmembrane helix</keyword>
<reference evidence="4" key="2">
    <citation type="submission" date="2020-09" db="EMBL/GenBank/DDBJ databases">
        <authorList>
            <person name="Sun Q."/>
            <person name="Zhou Y."/>
        </authorList>
    </citation>
    <scope>NUCLEOTIDE SEQUENCE</scope>
    <source>
        <strain evidence="4">CGMCC 1.12919</strain>
    </source>
</reference>
<dbReference type="RefSeq" id="WP_244641884.1">
    <property type="nucleotide sequence ID" value="NZ_BMGG01000003.1"/>
</dbReference>
<dbReference type="AlphaFoldDB" id="A0A916U4W4"/>
<proteinExistence type="predicted"/>
<dbReference type="InterPro" id="IPR021225">
    <property type="entry name" value="Tlde1_dom"/>
</dbReference>
<organism evidence="4 5">
    <name type="scientific">Chelatococcus reniformis</name>
    <dbReference type="NCBI Taxonomy" id="1494448"/>
    <lineage>
        <taxon>Bacteria</taxon>
        <taxon>Pseudomonadati</taxon>
        <taxon>Pseudomonadota</taxon>
        <taxon>Alphaproteobacteria</taxon>
        <taxon>Hyphomicrobiales</taxon>
        <taxon>Chelatococcaceae</taxon>
        <taxon>Chelatococcus</taxon>
    </lineage>
</organism>
<feature type="region of interest" description="Disordered" evidence="1">
    <location>
        <begin position="71"/>
        <end position="131"/>
    </location>
</feature>
<reference evidence="4" key="1">
    <citation type="journal article" date="2014" name="Int. J. Syst. Evol. Microbiol.">
        <title>Complete genome sequence of Corynebacterium casei LMG S-19264T (=DSM 44701T), isolated from a smear-ripened cheese.</title>
        <authorList>
            <consortium name="US DOE Joint Genome Institute (JGI-PGF)"/>
            <person name="Walter F."/>
            <person name="Albersmeier A."/>
            <person name="Kalinowski J."/>
            <person name="Ruckert C."/>
        </authorList>
    </citation>
    <scope>NUCLEOTIDE SEQUENCE</scope>
    <source>
        <strain evidence="4">CGMCC 1.12919</strain>
    </source>
</reference>
<evidence type="ECO:0000259" key="3">
    <source>
        <dbReference type="Pfam" id="PF10908"/>
    </source>
</evidence>
<feature type="compositionally biased region" description="Low complexity" evidence="1">
    <location>
        <begin position="101"/>
        <end position="123"/>
    </location>
</feature>
<name>A0A916U4W4_9HYPH</name>
<accession>A0A916U4W4</accession>
<comment type="caution">
    <text evidence="4">The sequence shown here is derived from an EMBL/GenBank/DDBJ whole genome shotgun (WGS) entry which is preliminary data.</text>
</comment>
<sequence>MTYAVGADYDYEFIQLRSRRRQRSLVLPCFLGGVALGCAGLAGAWQFGLLPDLTPKAIIASAMTMPLRIGTPSQAPVPPPAKAAATTSPIDAAPVPSNETPPAAKGSNPAAAAPAQDQRARASLAPPSEGAAPDRVAMAYAAAARVMTKGDPNSPLFDTGFSLGIAPAALGQSTPLASTFRPVAPFAVATAPADAGPEVAESRPGLADSAPLPVPRPRGLGGPEVAATPVLPTEQRTVHRRLPRRSQVAIAPAAPAPESRNLFQRLFGFGQQQEQQARGPQLAYAAPNDGGIGASSPMSKLIPDTPRSAGGGTAIYDIAAKTVYMPNGERLEAHSGLGEKMDDPRHVHVRMKGATPPHTYDLTLRESLFHGVQAIRLTPVGGAGAIYGRAGLLAHSYMLGPNGQSNGCVSFRDYNKFLQAYHRGEVRRLVVVARSN</sequence>
<dbReference type="Pfam" id="PF10908">
    <property type="entry name" value="Tlde1_dom"/>
    <property type="match status" value="1"/>
</dbReference>
<evidence type="ECO:0000313" key="4">
    <source>
        <dbReference type="EMBL" id="GGC59549.1"/>
    </source>
</evidence>
<protein>
    <recommendedName>
        <fullName evidence="3">Tlde1 domain-containing protein</fullName>
    </recommendedName>
</protein>
<gene>
    <name evidence="4" type="ORF">GCM10010994_17870</name>
</gene>
<evidence type="ECO:0000256" key="2">
    <source>
        <dbReference type="SAM" id="Phobius"/>
    </source>
</evidence>
<keyword evidence="5" id="KW-1185">Reference proteome</keyword>
<feature type="domain" description="Tlde1" evidence="3">
    <location>
        <begin position="330"/>
        <end position="433"/>
    </location>
</feature>
<evidence type="ECO:0000256" key="1">
    <source>
        <dbReference type="SAM" id="MobiDB-lite"/>
    </source>
</evidence>
<keyword evidence="2" id="KW-0812">Transmembrane</keyword>
<dbReference type="EMBL" id="BMGG01000003">
    <property type="protein sequence ID" value="GGC59549.1"/>
    <property type="molecule type" value="Genomic_DNA"/>
</dbReference>
<dbReference type="Proteomes" id="UP000637002">
    <property type="component" value="Unassembled WGS sequence"/>
</dbReference>